<comment type="caution">
    <text evidence="2">The sequence shown here is derived from an EMBL/GenBank/DDBJ whole genome shotgun (WGS) entry which is preliminary data.</text>
</comment>
<organism evidence="2 3">
    <name type="scientific">Rosa chinensis</name>
    <name type="common">China rose</name>
    <dbReference type="NCBI Taxonomy" id="74649"/>
    <lineage>
        <taxon>Eukaryota</taxon>
        <taxon>Viridiplantae</taxon>
        <taxon>Streptophyta</taxon>
        <taxon>Embryophyta</taxon>
        <taxon>Tracheophyta</taxon>
        <taxon>Spermatophyta</taxon>
        <taxon>Magnoliopsida</taxon>
        <taxon>eudicotyledons</taxon>
        <taxon>Gunneridae</taxon>
        <taxon>Pentapetalae</taxon>
        <taxon>rosids</taxon>
        <taxon>fabids</taxon>
        <taxon>Rosales</taxon>
        <taxon>Rosaceae</taxon>
        <taxon>Rosoideae</taxon>
        <taxon>Rosoideae incertae sedis</taxon>
        <taxon>Rosa</taxon>
    </lineage>
</organism>
<sequence>MKYISSQVHNDTSKGLQREYYLYFVPCCAVACENILEEEKVHDLLSIGEYQLCSVPLDEDVLSFELDLSLKECLVDGDMSSLWHIAKAIHKLEFSFGVIPNVRAKGNASVCVADILNACKLRNPLAHQTWLFQR</sequence>
<dbReference type="Proteomes" id="UP000238479">
    <property type="component" value="Chromosome 6"/>
</dbReference>
<dbReference type="Gene3D" id="3.40.50.1910">
    <property type="match status" value="1"/>
</dbReference>
<accession>A0A2P6PL47</accession>
<dbReference type="AlphaFoldDB" id="A0A2P6PL47"/>
<dbReference type="Gramene" id="PRQ22636">
    <property type="protein sequence ID" value="PRQ22636"/>
    <property type="gene ID" value="RchiOBHm_Chr6g0252451"/>
</dbReference>
<dbReference type="SUPFAM" id="SSF56815">
    <property type="entry name" value="Sec1/munc18-like (SM) proteins"/>
    <property type="match status" value="1"/>
</dbReference>
<evidence type="ECO:0000313" key="2">
    <source>
        <dbReference type="EMBL" id="PRQ22636.1"/>
    </source>
</evidence>
<dbReference type="STRING" id="74649.A0A2P6PL47"/>
<evidence type="ECO:0000313" key="3">
    <source>
        <dbReference type="Proteomes" id="UP000238479"/>
    </source>
</evidence>
<dbReference type="InterPro" id="IPR001619">
    <property type="entry name" value="Sec1-like"/>
</dbReference>
<comment type="similarity">
    <text evidence="1">Belongs to the STXBP/unc-18/SEC1 family.</text>
</comment>
<dbReference type="InterPro" id="IPR036045">
    <property type="entry name" value="Sec1-like_sf"/>
</dbReference>
<dbReference type="PANTHER" id="PTHR11679">
    <property type="entry name" value="VESICLE PROTEIN SORTING-ASSOCIATED"/>
    <property type="match status" value="1"/>
</dbReference>
<reference evidence="2 3" key="1">
    <citation type="journal article" date="2018" name="Nat. Genet.">
        <title>The Rosa genome provides new insights in the design of modern roses.</title>
        <authorList>
            <person name="Bendahmane M."/>
        </authorList>
    </citation>
    <scope>NUCLEOTIDE SEQUENCE [LARGE SCALE GENOMIC DNA]</scope>
    <source>
        <strain evidence="3">cv. Old Blush</strain>
    </source>
</reference>
<dbReference type="Pfam" id="PF00995">
    <property type="entry name" value="Sec1"/>
    <property type="match status" value="1"/>
</dbReference>
<protein>
    <submittedName>
        <fullName evidence="2">Putative sec1-like protein</fullName>
    </submittedName>
</protein>
<keyword evidence="3" id="KW-1185">Reference proteome</keyword>
<evidence type="ECO:0000256" key="1">
    <source>
        <dbReference type="ARBA" id="ARBA00009884"/>
    </source>
</evidence>
<dbReference type="Gene3D" id="3.40.50.2060">
    <property type="match status" value="1"/>
</dbReference>
<proteinExistence type="inferred from homology"/>
<dbReference type="EMBL" id="PDCK01000044">
    <property type="protein sequence ID" value="PRQ22636.1"/>
    <property type="molecule type" value="Genomic_DNA"/>
</dbReference>
<dbReference type="GO" id="GO:0016192">
    <property type="term" value="P:vesicle-mediated transport"/>
    <property type="evidence" value="ECO:0007669"/>
    <property type="project" value="InterPro"/>
</dbReference>
<dbReference type="InterPro" id="IPR043154">
    <property type="entry name" value="Sec-1-like_dom1"/>
</dbReference>
<dbReference type="InterPro" id="IPR027482">
    <property type="entry name" value="Sec1-like_dom2"/>
</dbReference>
<name>A0A2P6PL47_ROSCH</name>
<gene>
    <name evidence="2" type="ORF">RchiOBHm_Chr6g0252451</name>
</gene>